<protein>
    <submittedName>
        <fullName evidence="1">Uncharacterized protein</fullName>
    </submittedName>
</protein>
<gene>
    <name evidence="1" type="ORF">CCUS01_16635</name>
</gene>
<dbReference type="AlphaFoldDB" id="A0AAI9Y6M0"/>
<evidence type="ECO:0000313" key="2">
    <source>
        <dbReference type="Proteomes" id="UP001239213"/>
    </source>
</evidence>
<name>A0AAI9Y6M0_9PEZI</name>
<accession>A0AAI9Y6M0</accession>
<proteinExistence type="predicted"/>
<sequence>MQVTWGALYASATATATSRLPGVGLGAVASELQPALARACPVPHLKQPPAALSPDATIAQRLRAACILPHLDPKWSARRPSKGPVLFEVPGVKARGSNGTVNVWLFLLRQLPTRSPVRRPTTPSKPLVVLRLPQFTDC</sequence>
<dbReference type="EMBL" id="MPDP01000132">
    <property type="protein sequence ID" value="KAK1477544.1"/>
    <property type="molecule type" value="Genomic_DNA"/>
</dbReference>
<comment type="caution">
    <text evidence="1">The sequence shown here is derived from an EMBL/GenBank/DDBJ whole genome shotgun (WGS) entry which is preliminary data.</text>
</comment>
<keyword evidence="2" id="KW-1185">Reference proteome</keyword>
<organism evidence="1 2">
    <name type="scientific">Colletotrichum cuscutae</name>
    <dbReference type="NCBI Taxonomy" id="1209917"/>
    <lineage>
        <taxon>Eukaryota</taxon>
        <taxon>Fungi</taxon>
        <taxon>Dikarya</taxon>
        <taxon>Ascomycota</taxon>
        <taxon>Pezizomycotina</taxon>
        <taxon>Sordariomycetes</taxon>
        <taxon>Hypocreomycetidae</taxon>
        <taxon>Glomerellales</taxon>
        <taxon>Glomerellaceae</taxon>
        <taxon>Colletotrichum</taxon>
        <taxon>Colletotrichum acutatum species complex</taxon>
    </lineage>
</organism>
<dbReference type="Proteomes" id="UP001239213">
    <property type="component" value="Unassembled WGS sequence"/>
</dbReference>
<evidence type="ECO:0000313" key="1">
    <source>
        <dbReference type="EMBL" id="KAK1477544.1"/>
    </source>
</evidence>
<reference evidence="1" key="1">
    <citation type="submission" date="2016-11" db="EMBL/GenBank/DDBJ databases">
        <title>The genome sequence of Colletotrichum cuscutae.</title>
        <authorList>
            <person name="Baroncelli R."/>
        </authorList>
    </citation>
    <scope>NUCLEOTIDE SEQUENCE</scope>
    <source>
        <strain evidence="1">IMI 304802</strain>
    </source>
</reference>